<dbReference type="Pfam" id="PF00005">
    <property type="entry name" value="ABC_tran"/>
    <property type="match status" value="2"/>
</dbReference>
<dbReference type="InterPro" id="IPR017871">
    <property type="entry name" value="ABC_transporter-like_CS"/>
</dbReference>
<comment type="subcellular location">
    <subcellularLocation>
        <location evidence="1">Cell membrane</location>
        <topology evidence="1">Peripheral membrane protein</topology>
    </subcellularLocation>
</comment>
<keyword evidence="11" id="KW-1185">Reference proteome</keyword>
<dbReference type="SMART" id="SM00382">
    <property type="entry name" value="AAA"/>
    <property type="match status" value="1"/>
</dbReference>
<evidence type="ECO:0000256" key="1">
    <source>
        <dbReference type="ARBA" id="ARBA00004202"/>
    </source>
</evidence>
<dbReference type="EC" id="3.6.3.17" evidence="10"/>
<evidence type="ECO:0000256" key="7">
    <source>
        <dbReference type="ARBA" id="ARBA00022967"/>
    </source>
</evidence>
<evidence type="ECO:0000313" key="11">
    <source>
        <dbReference type="Proteomes" id="UP000377798"/>
    </source>
</evidence>
<keyword evidence="6 10" id="KW-0067">ATP-binding</keyword>
<evidence type="ECO:0000256" key="4">
    <source>
        <dbReference type="ARBA" id="ARBA00022737"/>
    </source>
</evidence>
<accession>A0A8H2R125</accession>
<evidence type="ECO:0000256" key="2">
    <source>
        <dbReference type="ARBA" id="ARBA00022448"/>
    </source>
</evidence>
<dbReference type="InterPro" id="IPR050107">
    <property type="entry name" value="ABC_carbohydrate_import_ATPase"/>
</dbReference>
<keyword evidence="3" id="KW-1003">Cell membrane</keyword>
<evidence type="ECO:0000256" key="3">
    <source>
        <dbReference type="ARBA" id="ARBA00022475"/>
    </source>
</evidence>
<dbReference type="PROSITE" id="PS50893">
    <property type="entry name" value="ABC_TRANSPORTER_2"/>
    <property type="match status" value="2"/>
</dbReference>
<feature type="domain" description="ABC transporter" evidence="9">
    <location>
        <begin position="262"/>
        <end position="506"/>
    </location>
</feature>
<keyword evidence="5" id="KW-0547">Nucleotide-binding</keyword>
<evidence type="ECO:0000256" key="8">
    <source>
        <dbReference type="ARBA" id="ARBA00023136"/>
    </source>
</evidence>
<comment type="caution">
    <text evidence="10">The sequence shown here is derived from an EMBL/GenBank/DDBJ whole genome shotgun (WGS) entry which is preliminary data.</text>
</comment>
<organism evidence="10 11">
    <name type="scientific">Urinicoccus massiliensis</name>
    <dbReference type="NCBI Taxonomy" id="1723382"/>
    <lineage>
        <taxon>Bacteria</taxon>
        <taxon>Bacillati</taxon>
        <taxon>Bacillota</taxon>
        <taxon>Tissierellia</taxon>
        <taxon>Tissierellales</taxon>
        <taxon>Peptoniphilaceae</taxon>
        <taxon>Urinicoccus</taxon>
    </lineage>
</organism>
<proteinExistence type="predicted"/>
<dbReference type="InterPro" id="IPR003439">
    <property type="entry name" value="ABC_transporter-like_ATP-bd"/>
</dbReference>
<dbReference type="Proteomes" id="UP000377798">
    <property type="component" value="Unassembled WGS sequence"/>
</dbReference>
<dbReference type="InterPro" id="IPR027417">
    <property type="entry name" value="P-loop_NTPase"/>
</dbReference>
<keyword evidence="4" id="KW-0677">Repeat</keyword>
<dbReference type="PROSITE" id="PS00211">
    <property type="entry name" value="ABC_TRANSPORTER_1"/>
    <property type="match status" value="2"/>
</dbReference>
<keyword evidence="8" id="KW-0472">Membrane</keyword>
<keyword evidence="10" id="KW-0378">Hydrolase</keyword>
<dbReference type="GO" id="GO:0005524">
    <property type="term" value="F:ATP binding"/>
    <property type="evidence" value="ECO:0007669"/>
    <property type="project" value="UniProtKB-KW"/>
</dbReference>
<dbReference type="GO" id="GO:0016887">
    <property type="term" value="F:ATP hydrolysis activity"/>
    <property type="evidence" value="ECO:0007669"/>
    <property type="project" value="InterPro"/>
</dbReference>
<gene>
    <name evidence="10" type="primary">xylG</name>
    <name evidence="10" type="ORF">NCTC13150_00761</name>
</gene>
<dbReference type="AlphaFoldDB" id="A0A8H2R125"/>
<keyword evidence="2" id="KW-0813">Transport</keyword>
<dbReference type="CDD" id="cd03215">
    <property type="entry name" value="ABC_Carb_Monos_II"/>
    <property type="match status" value="1"/>
</dbReference>
<evidence type="ECO:0000256" key="6">
    <source>
        <dbReference type="ARBA" id="ARBA00022840"/>
    </source>
</evidence>
<dbReference type="Gene3D" id="3.40.50.300">
    <property type="entry name" value="P-loop containing nucleotide triphosphate hydrolases"/>
    <property type="match status" value="2"/>
</dbReference>
<dbReference type="EMBL" id="CAACYI010000001">
    <property type="protein sequence ID" value="VFB16243.1"/>
    <property type="molecule type" value="Genomic_DNA"/>
</dbReference>
<feature type="domain" description="ABC transporter" evidence="9">
    <location>
        <begin position="10"/>
        <end position="245"/>
    </location>
</feature>
<dbReference type="InterPro" id="IPR003593">
    <property type="entry name" value="AAA+_ATPase"/>
</dbReference>
<dbReference type="PANTHER" id="PTHR43790:SF4">
    <property type="entry name" value="GUANOSINE IMPORT ATP-BINDING PROTEIN NUPO"/>
    <property type="match status" value="1"/>
</dbReference>
<keyword evidence="7" id="KW-1278">Translocase</keyword>
<dbReference type="SUPFAM" id="SSF52540">
    <property type="entry name" value="P-loop containing nucleoside triphosphate hydrolases"/>
    <property type="match status" value="2"/>
</dbReference>
<dbReference type="PANTHER" id="PTHR43790">
    <property type="entry name" value="CARBOHYDRATE TRANSPORT ATP-BINDING PROTEIN MG119-RELATED"/>
    <property type="match status" value="1"/>
</dbReference>
<evidence type="ECO:0000256" key="5">
    <source>
        <dbReference type="ARBA" id="ARBA00022741"/>
    </source>
</evidence>
<dbReference type="FunFam" id="3.40.50.300:FF:000127">
    <property type="entry name" value="Ribose import ATP-binding protein RbsA"/>
    <property type="match status" value="1"/>
</dbReference>
<dbReference type="CDD" id="cd03216">
    <property type="entry name" value="ABC_Carb_Monos_I"/>
    <property type="match status" value="1"/>
</dbReference>
<evidence type="ECO:0000259" key="9">
    <source>
        <dbReference type="PROSITE" id="PS50893"/>
    </source>
</evidence>
<sequence>MVNLDHDLAVEMRQITKKFGNFTANDSINFDLRKGEIHALLGENGAGKSTLMNILYGLYTPTEGEIFINGEKTNISNPNDAIAHGLGMVHQHFMLIEPFKVYENIILGVEPMQGMFIHRKKAREKVKDLSEKYGLSINVDSYIRDISVGMQQRVEILKALYRGAEILIFDEPTAVLTPQEIDEFIEIVRNLATQGKSIIIITHKLKEIKAMADRCTIIRRGQKIDTVDVATVSPEELASKMVGRNVDFCIAKKPAETGDVVLKVDQLNYTDKRKVKILNDFSLDLHYGEILGIAGVDGNGQSELLDILTGLRKTDSGKIYLKDKDITNKSPREIQESGMNCIPEDRQKRGLVLEFTTAENLVLEQYRHAPYCKKGILQEEVIRDHADQLMTKFDVRPNNANYIAGDLSGGNQQKLIIAREITNDPDVLIAAQPTRGLDVGAIEYIHQFLVEQRDKGKAVLLVSFELDEIMNLSDRIGVIYEGKINFLTKRQDTNERELGHYMAGGGRDEAE</sequence>
<dbReference type="GO" id="GO:0005886">
    <property type="term" value="C:plasma membrane"/>
    <property type="evidence" value="ECO:0007669"/>
    <property type="project" value="UniProtKB-SubCell"/>
</dbReference>
<reference evidence="10 11" key="1">
    <citation type="submission" date="2019-02" db="EMBL/GenBank/DDBJ databases">
        <authorList>
            <consortium name="Pathogen Informatics"/>
        </authorList>
    </citation>
    <scope>NUCLEOTIDE SEQUENCE [LARGE SCALE GENOMIC DNA]</scope>
    <source>
        <strain evidence="10 11">3012STDY7089603</strain>
    </source>
</reference>
<name>A0A8H2R125_9FIRM</name>
<evidence type="ECO:0000313" key="10">
    <source>
        <dbReference type="EMBL" id="VFB16243.1"/>
    </source>
</evidence>
<dbReference type="RefSeq" id="WP_373455582.1">
    <property type="nucleotide sequence ID" value="NZ_CAACYI010000001.1"/>
</dbReference>
<protein>
    <submittedName>
        <fullName evidence="10">Xylose import ATP-binding protein XylG</fullName>
        <ecNumber evidence="10">3.6.3.17</ecNumber>
    </submittedName>
</protein>